<keyword evidence="3" id="KW-0847">Vitamin C</keyword>
<evidence type="ECO:0000313" key="8">
    <source>
        <dbReference type="EMBL" id="KAJ9547604.1"/>
    </source>
</evidence>
<keyword evidence="2 6" id="KW-0479">Metal-binding</keyword>
<dbReference type="InterPro" id="IPR026992">
    <property type="entry name" value="DIOX_N"/>
</dbReference>
<organism evidence="8 9">
    <name type="scientific">Centaurea solstitialis</name>
    <name type="common">yellow star-thistle</name>
    <dbReference type="NCBI Taxonomy" id="347529"/>
    <lineage>
        <taxon>Eukaryota</taxon>
        <taxon>Viridiplantae</taxon>
        <taxon>Streptophyta</taxon>
        <taxon>Embryophyta</taxon>
        <taxon>Tracheophyta</taxon>
        <taxon>Spermatophyta</taxon>
        <taxon>Magnoliopsida</taxon>
        <taxon>eudicotyledons</taxon>
        <taxon>Gunneridae</taxon>
        <taxon>Pentapetalae</taxon>
        <taxon>asterids</taxon>
        <taxon>campanulids</taxon>
        <taxon>Asterales</taxon>
        <taxon>Asteraceae</taxon>
        <taxon>Carduoideae</taxon>
        <taxon>Cardueae</taxon>
        <taxon>Centaureinae</taxon>
        <taxon>Centaurea</taxon>
    </lineage>
</organism>
<evidence type="ECO:0000256" key="1">
    <source>
        <dbReference type="ARBA" id="ARBA00008056"/>
    </source>
</evidence>
<dbReference type="Gene3D" id="2.60.120.330">
    <property type="entry name" value="B-lactam Antibiotic, Isopenicillin N Synthase, Chain"/>
    <property type="match status" value="1"/>
</dbReference>
<evidence type="ECO:0000256" key="4">
    <source>
        <dbReference type="ARBA" id="ARBA00023002"/>
    </source>
</evidence>
<feature type="domain" description="Fe2OG dioxygenase" evidence="7">
    <location>
        <begin position="217"/>
        <end position="297"/>
    </location>
</feature>
<protein>
    <recommendedName>
        <fullName evidence="7">Fe2OG dioxygenase domain-containing protein</fullName>
    </recommendedName>
</protein>
<dbReference type="InterPro" id="IPR005123">
    <property type="entry name" value="Oxoglu/Fe-dep_dioxygenase_dom"/>
</dbReference>
<comment type="caution">
    <text evidence="8">The sequence shown here is derived from an EMBL/GenBank/DDBJ whole genome shotgun (WGS) entry which is preliminary data.</text>
</comment>
<dbReference type="GO" id="GO:0016705">
    <property type="term" value="F:oxidoreductase activity, acting on paired donors, with incorporation or reduction of molecular oxygen"/>
    <property type="evidence" value="ECO:0007669"/>
    <property type="project" value="UniProtKB-ARBA"/>
</dbReference>
<keyword evidence="9" id="KW-1185">Reference proteome</keyword>
<dbReference type="PANTHER" id="PTHR10209:SF884">
    <property type="entry name" value="1-AMINOCYCLOPROPANE-1-CARBOXYLATE OXIDASE HOMOLOG 1-LIKE"/>
    <property type="match status" value="1"/>
</dbReference>
<evidence type="ECO:0000256" key="5">
    <source>
        <dbReference type="ARBA" id="ARBA00023004"/>
    </source>
</evidence>
<dbReference type="Pfam" id="PF03171">
    <property type="entry name" value="2OG-FeII_Oxy"/>
    <property type="match status" value="1"/>
</dbReference>
<gene>
    <name evidence="8" type="ORF">OSB04_020147</name>
</gene>
<dbReference type="GO" id="GO:0046872">
    <property type="term" value="F:metal ion binding"/>
    <property type="evidence" value="ECO:0007669"/>
    <property type="project" value="UniProtKB-KW"/>
</dbReference>
<dbReference type="FunFam" id="2.60.120.330:FF:000005">
    <property type="entry name" value="1-aminocyclopropane-1-carboxylate oxidase homolog 1"/>
    <property type="match status" value="1"/>
</dbReference>
<name>A0AA38SRN8_9ASTR</name>
<keyword evidence="4 6" id="KW-0560">Oxidoreductase</keyword>
<reference evidence="8" key="1">
    <citation type="submission" date="2023-03" db="EMBL/GenBank/DDBJ databases">
        <title>Chromosome-scale reference genome and RAD-based genetic map of yellow starthistle (Centaurea solstitialis) reveal putative structural variation and QTLs associated with invader traits.</title>
        <authorList>
            <person name="Reatini B."/>
            <person name="Cang F.A."/>
            <person name="Jiang Q."/>
            <person name="Mckibben M.T.W."/>
            <person name="Barker M.S."/>
            <person name="Rieseberg L.H."/>
            <person name="Dlugosch K.M."/>
        </authorList>
    </citation>
    <scope>NUCLEOTIDE SEQUENCE</scope>
    <source>
        <strain evidence="8">CAN-66</strain>
        <tissue evidence="8">Leaf</tissue>
    </source>
</reference>
<dbReference type="GO" id="GO:0051213">
    <property type="term" value="F:dioxygenase activity"/>
    <property type="evidence" value="ECO:0007669"/>
    <property type="project" value="UniProtKB-ARBA"/>
</dbReference>
<evidence type="ECO:0000256" key="6">
    <source>
        <dbReference type="RuleBase" id="RU003682"/>
    </source>
</evidence>
<dbReference type="PROSITE" id="PS51471">
    <property type="entry name" value="FE2OG_OXY"/>
    <property type="match status" value="1"/>
</dbReference>
<dbReference type="Pfam" id="PF14226">
    <property type="entry name" value="DIOX_N"/>
    <property type="match status" value="1"/>
</dbReference>
<proteinExistence type="inferred from homology"/>
<evidence type="ECO:0000259" key="7">
    <source>
        <dbReference type="PROSITE" id="PS51471"/>
    </source>
</evidence>
<dbReference type="Proteomes" id="UP001172457">
    <property type="component" value="Chromosome 5"/>
</dbReference>
<dbReference type="PANTHER" id="PTHR10209">
    <property type="entry name" value="OXIDOREDUCTASE, 2OG-FE II OXYGENASE FAMILY PROTEIN"/>
    <property type="match status" value="1"/>
</dbReference>
<accession>A0AA38SRN8</accession>
<evidence type="ECO:0000256" key="3">
    <source>
        <dbReference type="ARBA" id="ARBA00022896"/>
    </source>
</evidence>
<sequence length="297" mass="33119">MATTATEVNYDRKAELKAFDESKAGVKGLVDAGITNIPRMFHLPTPHETLKSGQQSCPETITLPTIDFQGISVDPVRRNEVVKQVKDASERWGFFQIVNHGISMADLEEMKIGVLGFHEQDTEVKKQWYSMNSRGTNPVVYNSNFDLYASPVANWRDTLLCHMAPNPPDELQLPPICREILMKYSDQVHKLGLRVLELMSEALGLNPTHLIEMGCAEGLSILGHYYPSCPQPELTIGLSGHKDNTFITILLQDQIGGLQVFNENRWIDVPPTLGALVVNVGEFLKAISLLFSLILFS</sequence>
<dbReference type="EMBL" id="JARYMX010000005">
    <property type="protein sequence ID" value="KAJ9547604.1"/>
    <property type="molecule type" value="Genomic_DNA"/>
</dbReference>
<comment type="similarity">
    <text evidence="1 6">Belongs to the iron/ascorbate-dependent oxidoreductase family.</text>
</comment>
<dbReference type="SUPFAM" id="SSF51197">
    <property type="entry name" value="Clavaminate synthase-like"/>
    <property type="match status" value="1"/>
</dbReference>
<evidence type="ECO:0000256" key="2">
    <source>
        <dbReference type="ARBA" id="ARBA00022723"/>
    </source>
</evidence>
<dbReference type="InterPro" id="IPR027443">
    <property type="entry name" value="IPNS-like_sf"/>
</dbReference>
<dbReference type="AlphaFoldDB" id="A0AA38SRN8"/>
<dbReference type="GO" id="GO:0031418">
    <property type="term" value="F:L-ascorbic acid binding"/>
    <property type="evidence" value="ECO:0007669"/>
    <property type="project" value="UniProtKB-KW"/>
</dbReference>
<evidence type="ECO:0000313" key="9">
    <source>
        <dbReference type="Proteomes" id="UP001172457"/>
    </source>
</evidence>
<keyword evidence="5 6" id="KW-0408">Iron</keyword>
<dbReference type="InterPro" id="IPR044861">
    <property type="entry name" value="IPNS-like_FE2OG_OXY"/>
</dbReference>